<reference evidence="1 2" key="1">
    <citation type="submission" date="2017-05" db="EMBL/GenBank/DDBJ databases">
        <title>Draft genome sequence of Elsinoe australis.</title>
        <authorList>
            <person name="Cheng Q."/>
        </authorList>
    </citation>
    <scope>NUCLEOTIDE SEQUENCE [LARGE SCALE GENOMIC DNA]</scope>
    <source>
        <strain evidence="1 2">NL1</strain>
    </source>
</reference>
<sequence>MYPDVDVVRKTILGGKNKYTDYDKLHLGTELVVKPAGSSTTKQGTGPTLDDLPTEILCKIAGYLCADSDSTVYVKRRSSTSYQQSDLYDGTARKCWSVSGYPLALLKVNRTLHAAVSRQLWYQTVFVLSLSSSDTLIFLKYALSPSQRVALQRIRLTRFMLSWEDGVGDDIWLAAHRREPAFHAQLPAKSHLERVNNLVDHLQRRHVAIA</sequence>
<accession>A0A2P8A8P9</accession>
<dbReference type="Proteomes" id="UP000243723">
    <property type="component" value="Unassembled WGS sequence"/>
</dbReference>
<dbReference type="AlphaFoldDB" id="A0A2P8A8P9"/>
<comment type="caution">
    <text evidence="1">The sequence shown here is derived from an EMBL/GenBank/DDBJ whole genome shotgun (WGS) entry which is preliminary data.</text>
</comment>
<protein>
    <submittedName>
        <fullName evidence="1">Uncharacterized protein</fullName>
    </submittedName>
</protein>
<keyword evidence="2" id="KW-1185">Reference proteome</keyword>
<evidence type="ECO:0000313" key="1">
    <source>
        <dbReference type="EMBL" id="PSK56835.1"/>
    </source>
</evidence>
<organism evidence="1 2">
    <name type="scientific">Elsinoe australis</name>
    <dbReference type="NCBI Taxonomy" id="40998"/>
    <lineage>
        <taxon>Eukaryota</taxon>
        <taxon>Fungi</taxon>
        <taxon>Dikarya</taxon>
        <taxon>Ascomycota</taxon>
        <taxon>Pezizomycotina</taxon>
        <taxon>Dothideomycetes</taxon>
        <taxon>Dothideomycetidae</taxon>
        <taxon>Myriangiales</taxon>
        <taxon>Elsinoaceae</taxon>
        <taxon>Elsinoe</taxon>
    </lineage>
</organism>
<proteinExistence type="predicted"/>
<gene>
    <name evidence="1" type="ORF">B9Z65_6459</name>
</gene>
<dbReference type="OrthoDB" id="3892138at2759"/>
<dbReference type="EMBL" id="NHZQ01000060">
    <property type="protein sequence ID" value="PSK56835.1"/>
    <property type="molecule type" value="Genomic_DNA"/>
</dbReference>
<name>A0A2P8A8P9_9PEZI</name>
<evidence type="ECO:0000313" key="2">
    <source>
        <dbReference type="Proteomes" id="UP000243723"/>
    </source>
</evidence>